<keyword evidence="4" id="KW-1185">Reference proteome</keyword>
<dbReference type="AlphaFoldDB" id="A0A363ULP9"/>
<dbReference type="GO" id="GO:0003677">
    <property type="term" value="F:DNA binding"/>
    <property type="evidence" value="ECO:0007669"/>
    <property type="project" value="UniProtKB-KW"/>
</dbReference>
<dbReference type="SUPFAM" id="SSF47413">
    <property type="entry name" value="lambda repressor-like DNA-binding domains"/>
    <property type="match status" value="1"/>
</dbReference>
<proteinExistence type="predicted"/>
<organism evidence="3 4">
    <name type="scientific">Abyssibacter profundi</name>
    <dbReference type="NCBI Taxonomy" id="2182787"/>
    <lineage>
        <taxon>Bacteria</taxon>
        <taxon>Pseudomonadati</taxon>
        <taxon>Pseudomonadota</taxon>
        <taxon>Gammaproteobacteria</taxon>
        <taxon>Chromatiales</taxon>
        <taxon>Oceanococcaceae</taxon>
        <taxon>Abyssibacter</taxon>
    </lineage>
</organism>
<reference evidence="3 4" key="1">
    <citation type="submission" date="2018-05" db="EMBL/GenBank/DDBJ databases">
        <title>Abyssibacter profundi OUC007T gen. nov., sp. nov, a marine bacterium isolated from seawater of the Mariana Trench.</title>
        <authorList>
            <person name="Zhou S."/>
        </authorList>
    </citation>
    <scope>NUCLEOTIDE SEQUENCE [LARGE SCALE GENOMIC DNA]</scope>
    <source>
        <strain evidence="3 4">OUC007</strain>
    </source>
</reference>
<dbReference type="Gene3D" id="1.10.260.40">
    <property type="entry name" value="lambda repressor-like DNA-binding domains"/>
    <property type="match status" value="1"/>
</dbReference>
<keyword evidence="1" id="KW-0238">DNA-binding</keyword>
<dbReference type="PROSITE" id="PS50943">
    <property type="entry name" value="HTH_CROC1"/>
    <property type="match status" value="1"/>
</dbReference>
<dbReference type="PANTHER" id="PTHR46558:SF4">
    <property type="entry name" value="DNA-BIDING PHAGE PROTEIN"/>
    <property type="match status" value="1"/>
</dbReference>
<dbReference type="OrthoDB" id="6447162at2"/>
<accession>A0A363ULP9</accession>
<dbReference type="InterPro" id="IPR001387">
    <property type="entry name" value="Cro/C1-type_HTH"/>
</dbReference>
<evidence type="ECO:0000256" key="1">
    <source>
        <dbReference type="ARBA" id="ARBA00023125"/>
    </source>
</evidence>
<dbReference type="PANTHER" id="PTHR46558">
    <property type="entry name" value="TRACRIPTIONAL REGULATORY PROTEIN-RELATED-RELATED"/>
    <property type="match status" value="1"/>
</dbReference>
<sequence length="127" mass="14437">MTESSAMPVVDRIRQIRQDRRWSKVELGERVGVHQKQVFAYERGGNLPPTEVLIKMAAVFDVTLDDLAFEAKGQPASINIQDREFLRRFEALDHLTEPEEHLAKKILDLANLKNRFPLLAQNGAEAA</sequence>
<evidence type="ECO:0000313" key="4">
    <source>
        <dbReference type="Proteomes" id="UP000251800"/>
    </source>
</evidence>
<feature type="domain" description="HTH cro/C1-type" evidence="2">
    <location>
        <begin position="13"/>
        <end position="67"/>
    </location>
</feature>
<name>A0A363ULP9_9GAMM</name>
<dbReference type="SMART" id="SM00530">
    <property type="entry name" value="HTH_XRE"/>
    <property type="match status" value="1"/>
</dbReference>
<evidence type="ECO:0000259" key="2">
    <source>
        <dbReference type="PROSITE" id="PS50943"/>
    </source>
</evidence>
<dbReference type="InterPro" id="IPR010982">
    <property type="entry name" value="Lambda_DNA-bd_dom_sf"/>
</dbReference>
<evidence type="ECO:0000313" key="3">
    <source>
        <dbReference type="EMBL" id="PWN56350.1"/>
    </source>
</evidence>
<dbReference type="EMBL" id="QEQK01000005">
    <property type="protein sequence ID" value="PWN56350.1"/>
    <property type="molecule type" value="Genomic_DNA"/>
</dbReference>
<dbReference type="Proteomes" id="UP000251800">
    <property type="component" value="Unassembled WGS sequence"/>
</dbReference>
<protein>
    <submittedName>
        <fullName evidence="3">Transcriptional regulator</fullName>
    </submittedName>
</protein>
<gene>
    <name evidence="3" type="ORF">DEH80_05785</name>
</gene>
<dbReference type="CDD" id="cd00093">
    <property type="entry name" value="HTH_XRE"/>
    <property type="match status" value="1"/>
</dbReference>
<comment type="caution">
    <text evidence="3">The sequence shown here is derived from an EMBL/GenBank/DDBJ whole genome shotgun (WGS) entry which is preliminary data.</text>
</comment>
<dbReference type="Pfam" id="PF01381">
    <property type="entry name" value="HTH_3"/>
    <property type="match status" value="1"/>
</dbReference>